<reference evidence="2 3" key="1">
    <citation type="journal article" date="2019" name="Nat. Microbiol.">
        <title>Mediterranean grassland soil C-N compound turnover is dependent on rainfall and depth, and is mediated by genomically divergent microorganisms.</title>
        <authorList>
            <person name="Diamond S."/>
            <person name="Andeer P.F."/>
            <person name="Li Z."/>
            <person name="Crits-Christoph A."/>
            <person name="Burstein D."/>
            <person name="Anantharaman K."/>
            <person name="Lane K.R."/>
            <person name="Thomas B.C."/>
            <person name="Pan C."/>
            <person name="Northen T.R."/>
            <person name="Banfield J.F."/>
        </authorList>
    </citation>
    <scope>NUCLEOTIDE SEQUENCE [LARGE SCALE GENOMIC DNA]</scope>
    <source>
        <strain evidence="2">WS_6</strain>
    </source>
</reference>
<dbReference type="Pfam" id="PF06983">
    <property type="entry name" value="3-dmu-9_3-mt"/>
    <property type="match status" value="1"/>
</dbReference>
<dbReference type="PIRSF" id="PIRSF021700">
    <property type="entry name" value="3_dmu_93_MTrfase"/>
    <property type="match status" value="1"/>
</dbReference>
<dbReference type="InterPro" id="IPR028973">
    <property type="entry name" value="PhnB-like"/>
</dbReference>
<dbReference type="AlphaFoldDB" id="A0A538T3C6"/>
<dbReference type="CDD" id="cd06588">
    <property type="entry name" value="PhnB_like"/>
    <property type="match status" value="1"/>
</dbReference>
<dbReference type="EMBL" id="VBOW01000040">
    <property type="protein sequence ID" value="TMQ58137.1"/>
    <property type="molecule type" value="Genomic_DNA"/>
</dbReference>
<dbReference type="InterPro" id="IPR029068">
    <property type="entry name" value="Glyas_Bleomycin-R_OHBP_Dase"/>
</dbReference>
<dbReference type="InterPro" id="IPR009725">
    <property type="entry name" value="3_dmu_93_MTrfase"/>
</dbReference>
<evidence type="ECO:0000313" key="2">
    <source>
        <dbReference type="EMBL" id="TMQ58137.1"/>
    </source>
</evidence>
<dbReference type="Gene3D" id="3.10.180.10">
    <property type="entry name" value="2,3-Dihydroxybiphenyl 1,2-Dioxygenase, domain 1"/>
    <property type="match status" value="1"/>
</dbReference>
<evidence type="ECO:0000259" key="1">
    <source>
        <dbReference type="Pfam" id="PF06983"/>
    </source>
</evidence>
<protein>
    <submittedName>
        <fullName evidence="2">VOC family protein</fullName>
    </submittedName>
</protein>
<dbReference type="PANTHER" id="PTHR33990:SF2">
    <property type="entry name" value="PHNB-LIKE DOMAIN-CONTAINING PROTEIN"/>
    <property type="match status" value="1"/>
</dbReference>
<dbReference type="Proteomes" id="UP000316852">
    <property type="component" value="Unassembled WGS sequence"/>
</dbReference>
<comment type="caution">
    <text evidence="2">The sequence shown here is derived from an EMBL/GenBank/DDBJ whole genome shotgun (WGS) entry which is preliminary data.</text>
</comment>
<organism evidence="2 3">
    <name type="scientific">Eiseniibacteriota bacterium</name>
    <dbReference type="NCBI Taxonomy" id="2212470"/>
    <lineage>
        <taxon>Bacteria</taxon>
        <taxon>Candidatus Eiseniibacteriota</taxon>
    </lineage>
</organism>
<feature type="domain" description="PhnB-like" evidence="1">
    <location>
        <begin position="3"/>
        <end position="120"/>
    </location>
</feature>
<accession>A0A538T3C6</accession>
<evidence type="ECO:0000313" key="3">
    <source>
        <dbReference type="Proteomes" id="UP000316852"/>
    </source>
</evidence>
<dbReference type="SUPFAM" id="SSF54593">
    <property type="entry name" value="Glyoxalase/Bleomycin resistance protein/Dihydroxybiphenyl dioxygenase"/>
    <property type="match status" value="1"/>
</dbReference>
<gene>
    <name evidence="2" type="ORF">E6K76_08675</name>
</gene>
<sequence>MKAINPCLWFDSQAEEAARFYTSIFKKSKIGTITRYGESASKAGGRPKGSVMTVTFQLDGQEFMALNGGPIFKFSEAISLMLNCDTQEEIDYFWQKLSEGGEQRPCGWLKDKYGLSWQIVPAIMGEWMKDNTRYERVMDALLKMKKLDIKVLKQAYEGEKAGVR</sequence>
<dbReference type="PANTHER" id="PTHR33990">
    <property type="entry name" value="PROTEIN YJDN-RELATED"/>
    <property type="match status" value="1"/>
</dbReference>
<proteinExistence type="predicted"/>
<name>A0A538T3C6_UNCEI</name>